<evidence type="ECO:0000256" key="1">
    <source>
        <dbReference type="ARBA" id="ARBA00022490"/>
    </source>
</evidence>
<dbReference type="Pfam" id="PF01782">
    <property type="entry name" value="RimM"/>
    <property type="match status" value="1"/>
</dbReference>
<dbReference type="InterPro" id="IPR011033">
    <property type="entry name" value="PRC_barrel-like_sf"/>
</dbReference>
<comment type="caution">
    <text evidence="8">The sequence shown here is derived from an EMBL/GenBank/DDBJ whole genome shotgun (WGS) entry which is preliminary data.</text>
</comment>
<keyword evidence="4 5" id="KW-0143">Chaperone</keyword>
<comment type="subunit">
    <text evidence="5">Binds ribosomal protein uS19.</text>
</comment>
<dbReference type="Pfam" id="PF24986">
    <property type="entry name" value="PRC_RimM"/>
    <property type="match status" value="1"/>
</dbReference>
<proteinExistence type="inferred from homology"/>
<reference evidence="9" key="1">
    <citation type="journal article" date="2019" name="Int. J. Syst. Evol. Microbiol.">
        <title>The Global Catalogue of Microorganisms (GCM) 10K type strain sequencing project: providing services to taxonomists for standard genome sequencing and annotation.</title>
        <authorList>
            <consortium name="The Broad Institute Genomics Platform"/>
            <consortium name="The Broad Institute Genome Sequencing Center for Infectious Disease"/>
            <person name="Wu L."/>
            <person name="Ma J."/>
        </authorList>
    </citation>
    <scope>NUCLEOTIDE SEQUENCE [LARGE SCALE GENOMIC DNA]</scope>
    <source>
        <strain evidence="9">NBRC 112502</strain>
    </source>
</reference>
<feature type="domain" description="Ribosome maturation factor RimM PRC barrel" evidence="7">
    <location>
        <begin position="101"/>
        <end position="164"/>
    </location>
</feature>
<keyword evidence="2 5" id="KW-0690">Ribosome biogenesis</keyword>
<evidence type="ECO:0000256" key="5">
    <source>
        <dbReference type="HAMAP-Rule" id="MF_00014"/>
    </source>
</evidence>
<dbReference type="SUPFAM" id="SSF50447">
    <property type="entry name" value="Translation proteins"/>
    <property type="match status" value="1"/>
</dbReference>
<evidence type="ECO:0000256" key="3">
    <source>
        <dbReference type="ARBA" id="ARBA00022552"/>
    </source>
</evidence>
<dbReference type="InterPro" id="IPR056792">
    <property type="entry name" value="PRC_RimM"/>
</dbReference>
<dbReference type="EMBL" id="BSOS01000007">
    <property type="protein sequence ID" value="GLR65922.1"/>
    <property type="molecule type" value="Genomic_DNA"/>
</dbReference>
<protein>
    <recommendedName>
        <fullName evidence="5">Ribosome maturation factor RimM</fullName>
    </recommendedName>
</protein>
<dbReference type="PANTHER" id="PTHR33692">
    <property type="entry name" value="RIBOSOME MATURATION FACTOR RIMM"/>
    <property type="match status" value="1"/>
</dbReference>
<evidence type="ECO:0000259" key="7">
    <source>
        <dbReference type="Pfam" id="PF24986"/>
    </source>
</evidence>
<comment type="subcellular location">
    <subcellularLocation>
        <location evidence="5">Cytoplasm</location>
    </subcellularLocation>
</comment>
<dbReference type="InterPro" id="IPR011961">
    <property type="entry name" value="RimM"/>
</dbReference>
<dbReference type="PANTHER" id="PTHR33692:SF1">
    <property type="entry name" value="RIBOSOME MATURATION FACTOR RIMM"/>
    <property type="match status" value="1"/>
</dbReference>
<accession>A0ABQ6A3N9</accession>
<feature type="domain" description="RimM N-terminal" evidence="6">
    <location>
        <begin position="8"/>
        <end position="88"/>
    </location>
</feature>
<dbReference type="InterPro" id="IPR009000">
    <property type="entry name" value="Transl_B-barrel_sf"/>
</dbReference>
<evidence type="ECO:0000256" key="4">
    <source>
        <dbReference type="ARBA" id="ARBA00023186"/>
    </source>
</evidence>
<dbReference type="InterPro" id="IPR002676">
    <property type="entry name" value="RimM_N"/>
</dbReference>
<dbReference type="HAMAP" id="MF_00014">
    <property type="entry name" value="Ribosome_mat_RimM"/>
    <property type="match status" value="1"/>
</dbReference>
<dbReference type="Gene3D" id="2.40.30.60">
    <property type="entry name" value="RimM"/>
    <property type="match status" value="1"/>
</dbReference>
<dbReference type="NCBIfam" id="TIGR02273">
    <property type="entry name" value="16S_RimM"/>
    <property type="match status" value="1"/>
</dbReference>
<gene>
    <name evidence="5 8" type="primary">rimM</name>
    <name evidence="8" type="ORF">GCM10010909_06000</name>
</gene>
<dbReference type="InterPro" id="IPR036976">
    <property type="entry name" value="RimM_N_sf"/>
</dbReference>
<keyword evidence="1 5" id="KW-0963">Cytoplasm</keyword>
<comment type="function">
    <text evidence="5">An accessory protein needed during the final step in the assembly of 30S ribosomal subunit, possibly for assembly of the head region. Essential for efficient processing of 16S rRNA. May be needed both before and after RbfA during the maturation of 16S rRNA. It has affinity for free ribosomal 30S subunits but not for 70S ribosomes.</text>
</comment>
<evidence type="ECO:0000313" key="9">
    <source>
        <dbReference type="Proteomes" id="UP001156641"/>
    </source>
</evidence>
<comment type="domain">
    <text evidence="5">The PRC barrel domain binds ribosomal protein uS19.</text>
</comment>
<dbReference type="RefSeq" id="WP_284256476.1">
    <property type="nucleotide sequence ID" value="NZ_BSOS01000007.1"/>
</dbReference>
<sequence>MNERLILMGVIGKPHGVRGLLRVNCFAEDSGALAEYPLSDRTGRRFSLEWVHDNVAQLSEITAKGNRAITDRNEAEKLTNTELFAPREALPALEEEEFYLTDLIGLKARNEAGVEIGSITAVHDYGGGPSLEISPGALLVPFTRAAVPVVDIAAGYVVVVPPVEVVVPS</sequence>
<organism evidence="8 9">
    <name type="scientific">Acidocella aquatica</name>
    <dbReference type="NCBI Taxonomy" id="1922313"/>
    <lineage>
        <taxon>Bacteria</taxon>
        <taxon>Pseudomonadati</taxon>
        <taxon>Pseudomonadota</taxon>
        <taxon>Alphaproteobacteria</taxon>
        <taxon>Acetobacterales</taxon>
        <taxon>Acidocellaceae</taxon>
        <taxon>Acidocella</taxon>
    </lineage>
</organism>
<keyword evidence="9" id="KW-1185">Reference proteome</keyword>
<keyword evidence="3 5" id="KW-0698">rRNA processing</keyword>
<evidence type="ECO:0000313" key="8">
    <source>
        <dbReference type="EMBL" id="GLR65922.1"/>
    </source>
</evidence>
<dbReference type="Proteomes" id="UP001156641">
    <property type="component" value="Unassembled WGS sequence"/>
</dbReference>
<comment type="similarity">
    <text evidence="5">Belongs to the RimM family.</text>
</comment>
<dbReference type="Gene3D" id="2.30.30.240">
    <property type="entry name" value="PRC-barrel domain"/>
    <property type="match status" value="1"/>
</dbReference>
<evidence type="ECO:0000256" key="2">
    <source>
        <dbReference type="ARBA" id="ARBA00022517"/>
    </source>
</evidence>
<evidence type="ECO:0000259" key="6">
    <source>
        <dbReference type="Pfam" id="PF01782"/>
    </source>
</evidence>
<dbReference type="SUPFAM" id="SSF50346">
    <property type="entry name" value="PRC-barrel domain"/>
    <property type="match status" value="1"/>
</dbReference>
<name>A0ABQ6A3N9_9PROT</name>